<dbReference type="Proteomes" id="UP000318052">
    <property type="component" value="Unassembled WGS sequence"/>
</dbReference>
<evidence type="ECO:0000256" key="1">
    <source>
        <dbReference type="SAM" id="Phobius"/>
    </source>
</evidence>
<reference evidence="3" key="1">
    <citation type="journal article" date="2019" name="Microbiol. Resour. Announc.">
        <title>Draft Genomic Sequences of Streptomyces misionensis and Streptomyces albidoflavus, bacteria applied for phytopathogen biocontrol.</title>
        <authorList>
            <person name="Pylro V."/>
            <person name="Dias A."/>
            <person name="Andreote F."/>
            <person name="Varani A."/>
            <person name="Andreote C."/>
            <person name="Bernardo E."/>
            <person name="Martins T."/>
        </authorList>
    </citation>
    <scope>NUCLEOTIDE SEQUENCE [LARGE SCALE GENOMIC DNA]</scope>
    <source>
        <strain evidence="3">77</strain>
    </source>
</reference>
<evidence type="ECO:0000313" key="2">
    <source>
        <dbReference type="EMBL" id="TWV28077.1"/>
    </source>
</evidence>
<accession>A0ABY3H658</accession>
<dbReference type="NCBIfam" id="TIGR01167">
    <property type="entry name" value="LPXTG_anchor"/>
    <property type="match status" value="1"/>
</dbReference>
<proteinExistence type="predicted"/>
<sequence>SMLPLATLAGTLALAGLVLLIVLRRRRTG</sequence>
<keyword evidence="1" id="KW-0472">Membrane</keyword>
<organism evidence="2 3">
    <name type="scientific">Streptomyces albidoflavus</name>
    <dbReference type="NCBI Taxonomy" id="1886"/>
    <lineage>
        <taxon>Bacteria</taxon>
        <taxon>Bacillati</taxon>
        <taxon>Actinomycetota</taxon>
        <taxon>Actinomycetes</taxon>
        <taxon>Kitasatosporales</taxon>
        <taxon>Streptomycetaceae</taxon>
        <taxon>Streptomyces</taxon>
        <taxon>Streptomyces albidoflavus group</taxon>
    </lineage>
</organism>
<keyword evidence="3" id="KW-1185">Reference proteome</keyword>
<feature type="transmembrane region" description="Helical" evidence="1">
    <location>
        <begin position="6"/>
        <end position="23"/>
    </location>
</feature>
<evidence type="ECO:0000313" key="3">
    <source>
        <dbReference type="Proteomes" id="UP000318052"/>
    </source>
</evidence>
<protein>
    <submittedName>
        <fullName evidence="2">LPXTG cell wall anchor domain-containing protein</fullName>
    </submittedName>
</protein>
<keyword evidence="1" id="KW-1133">Transmembrane helix</keyword>
<comment type="caution">
    <text evidence="2">The sequence shown here is derived from an EMBL/GenBank/DDBJ whole genome shotgun (WGS) entry which is preliminary data.</text>
</comment>
<keyword evidence="1" id="KW-0812">Transmembrane</keyword>
<name>A0ABY3H658_9ACTN</name>
<feature type="non-terminal residue" evidence="2">
    <location>
        <position position="1"/>
    </location>
</feature>
<dbReference type="EMBL" id="VOGX01000005">
    <property type="protein sequence ID" value="TWV28077.1"/>
    <property type="molecule type" value="Genomic_DNA"/>
</dbReference>
<gene>
    <name evidence="2" type="ORF">FRZ02_02175</name>
</gene>